<dbReference type="RefSeq" id="WP_200066748.1">
    <property type="nucleotide sequence ID" value="NZ_JAEHFW010000002.1"/>
</dbReference>
<keyword evidence="1" id="KW-1133">Transmembrane helix</keyword>
<sequence length="112" mass="12803">MEPQKESTRPIIDQLKEYVETRLKLLKYEGIDRSSAVIAGIVIDLSIIICLLLTFLFASLTLALFLSDCFGSYWQGFGSVSLIYLLIAFAVYLSRHVFKRPVINIIIRKLFN</sequence>
<keyword evidence="1" id="KW-0472">Membrane</keyword>
<reference evidence="2" key="1">
    <citation type="submission" date="2020-12" db="EMBL/GenBank/DDBJ databases">
        <title>Bacterial novel species Mucilaginibacter sp. SD-g isolated from soil.</title>
        <authorList>
            <person name="Jung H.-Y."/>
        </authorList>
    </citation>
    <scope>NUCLEOTIDE SEQUENCE</scope>
    <source>
        <strain evidence="2">SD-g</strain>
    </source>
</reference>
<evidence type="ECO:0000313" key="2">
    <source>
        <dbReference type="EMBL" id="MBK0380220.1"/>
    </source>
</evidence>
<dbReference type="AlphaFoldDB" id="A0A934PVK7"/>
<organism evidence="2 3">
    <name type="scientific">Mucilaginibacter segetis</name>
    <dbReference type="NCBI Taxonomy" id="2793071"/>
    <lineage>
        <taxon>Bacteria</taxon>
        <taxon>Pseudomonadati</taxon>
        <taxon>Bacteroidota</taxon>
        <taxon>Sphingobacteriia</taxon>
        <taxon>Sphingobacteriales</taxon>
        <taxon>Sphingobacteriaceae</taxon>
        <taxon>Mucilaginibacter</taxon>
    </lineage>
</organism>
<dbReference type="Proteomes" id="UP000613193">
    <property type="component" value="Unassembled WGS sequence"/>
</dbReference>
<keyword evidence="3" id="KW-1185">Reference proteome</keyword>
<evidence type="ECO:0000256" key="1">
    <source>
        <dbReference type="SAM" id="Phobius"/>
    </source>
</evidence>
<gene>
    <name evidence="2" type="ORF">I5M19_12930</name>
</gene>
<keyword evidence="1" id="KW-0812">Transmembrane</keyword>
<dbReference type="Pfam" id="PF07332">
    <property type="entry name" value="Phage_holin_3_6"/>
    <property type="match status" value="1"/>
</dbReference>
<feature type="transmembrane region" description="Helical" evidence="1">
    <location>
        <begin position="72"/>
        <end position="93"/>
    </location>
</feature>
<protein>
    <submittedName>
        <fullName evidence="2">Phage holin family protein</fullName>
    </submittedName>
</protein>
<comment type="caution">
    <text evidence="2">The sequence shown here is derived from an EMBL/GenBank/DDBJ whole genome shotgun (WGS) entry which is preliminary data.</text>
</comment>
<dbReference type="EMBL" id="JAEHFW010000002">
    <property type="protein sequence ID" value="MBK0380220.1"/>
    <property type="molecule type" value="Genomic_DNA"/>
</dbReference>
<accession>A0A934PVK7</accession>
<feature type="transmembrane region" description="Helical" evidence="1">
    <location>
        <begin position="36"/>
        <end position="66"/>
    </location>
</feature>
<dbReference type="InterPro" id="IPR009937">
    <property type="entry name" value="Phage_holin_3_6"/>
</dbReference>
<proteinExistence type="predicted"/>
<name>A0A934PVK7_9SPHI</name>
<evidence type="ECO:0000313" key="3">
    <source>
        <dbReference type="Proteomes" id="UP000613193"/>
    </source>
</evidence>